<evidence type="ECO:0000313" key="2">
    <source>
        <dbReference type="Proteomes" id="UP000049455"/>
    </source>
</evidence>
<organism evidence="1 2">
    <name type="scientific">Jannaschia seosinensis</name>
    <dbReference type="NCBI Taxonomy" id="313367"/>
    <lineage>
        <taxon>Bacteria</taxon>
        <taxon>Pseudomonadati</taxon>
        <taxon>Pseudomonadota</taxon>
        <taxon>Alphaproteobacteria</taxon>
        <taxon>Rhodobacterales</taxon>
        <taxon>Roseobacteraceae</taxon>
        <taxon>Jannaschia</taxon>
    </lineage>
</organism>
<protein>
    <submittedName>
        <fullName evidence="1">Uncharacterized protein</fullName>
    </submittedName>
</protein>
<proteinExistence type="predicted"/>
<keyword evidence="2" id="KW-1185">Reference proteome</keyword>
<name>A0A0M7BAP5_9RHOB</name>
<gene>
    <name evidence="1" type="ORF">JSE7799_01611</name>
</gene>
<dbReference type="STRING" id="313367.JSE7799_01611"/>
<dbReference type="AlphaFoldDB" id="A0A0M7BAP5"/>
<accession>A0A0M7BAP5</accession>
<sequence>MILRGRIKPHCGAARVGLERGVGAKIALASKPVSQEVARATQSGVMCVDEP</sequence>
<dbReference type="Proteomes" id="UP000049455">
    <property type="component" value="Unassembled WGS sequence"/>
</dbReference>
<evidence type="ECO:0000313" key="1">
    <source>
        <dbReference type="EMBL" id="CUH38892.1"/>
    </source>
</evidence>
<reference evidence="1 2" key="1">
    <citation type="submission" date="2015-09" db="EMBL/GenBank/DDBJ databases">
        <authorList>
            <person name="Jackson K.R."/>
            <person name="Lunt B.L."/>
            <person name="Fisher J.N.B."/>
            <person name="Gardner A.V."/>
            <person name="Bailey M.E."/>
            <person name="Deus L.M."/>
            <person name="Earl A.S."/>
            <person name="Gibby P.D."/>
            <person name="Hartmann K.A."/>
            <person name="Liu J.E."/>
            <person name="Manci A.M."/>
            <person name="Nielsen D.A."/>
            <person name="Solomon M.B."/>
            <person name="Breakwell D.P."/>
            <person name="Burnett S.H."/>
            <person name="Grose J.H."/>
        </authorList>
    </citation>
    <scope>NUCLEOTIDE SEQUENCE [LARGE SCALE GENOMIC DNA]</scope>
    <source>
        <strain evidence="1 2">CECT 7799</strain>
    </source>
</reference>
<dbReference type="EMBL" id="CYPR01000098">
    <property type="protein sequence ID" value="CUH38892.1"/>
    <property type="molecule type" value="Genomic_DNA"/>
</dbReference>